<feature type="domain" description="ABC3 transporter permease C-terminal" evidence="9">
    <location>
        <begin position="836"/>
        <end position="957"/>
    </location>
</feature>
<accession>A0ABT6TUX6</accession>
<feature type="transmembrane region" description="Helical" evidence="8">
    <location>
        <begin position="544"/>
        <end position="563"/>
    </location>
</feature>
<feature type="transmembrane region" description="Helical" evidence="8">
    <location>
        <begin position="932"/>
        <end position="953"/>
    </location>
</feature>
<evidence type="ECO:0000256" key="5">
    <source>
        <dbReference type="ARBA" id="ARBA00023136"/>
    </source>
</evidence>
<feature type="region of interest" description="Disordered" evidence="7">
    <location>
        <begin position="587"/>
        <end position="607"/>
    </location>
</feature>
<evidence type="ECO:0000256" key="6">
    <source>
        <dbReference type="ARBA" id="ARBA00038076"/>
    </source>
</evidence>
<name>A0ABT6TUX6_9BACL</name>
<protein>
    <submittedName>
        <fullName evidence="10">ABC transporter permease</fullName>
    </submittedName>
</protein>
<evidence type="ECO:0000256" key="1">
    <source>
        <dbReference type="ARBA" id="ARBA00004651"/>
    </source>
</evidence>
<evidence type="ECO:0000313" key="11">
    <source>
        <dbReference type="Proteomes" id="UP001161691"/>
    </source>
</evidence>
<feature type="transmembrane region" description="Helical" evidence="8">
    <location>
        <begin position="874"/>
        <end position="897"/>
    </location>
</feature>
<feature type="transmembrane region" description="Helical" evidence="8">
    <location>
        <begin position="307"/>
        <end position="330"/>
    </location>
</feature>
<keyword evidence="2" id="KW-1003">Cell membrane</keyword>
<keyword evidence="11" id="KW-1185">Reference proteome</keyword>
<comment type="similarity">
    <text evidence="6">Belongs to the ABC-4 integral membrane protein family.</text>
</comment>
<evidence type="ECO:0000259" key="9">
    <source>
        <dbReference type="Pfam" id="PF02687"/>
    </source>
</evidence>
<evidence type="ECO:0000256" key="4">
    <source>
        <dbReference type="ARBA" id="ARBA00022989"/>
    </source>
</evidence>
<comment type="subcellular location">
    <subcellularLocation>
        <location evidence="1">Cell membrane</location>
        <topology evidence="1">Multi-pass membrane protein</topology>
    </subcellularLocation>
</comment>
<feature type="transmembrane region" description="Helical" evidence="8">
    <location>
        <begin position="351"/>
        <end position="369"/>
    </location>
</feature>
<feature type="domain" description="ABC3 transporter permease C-terminal" evidence="9">
    <location>
        <begin position="317"/>
        <end position="425"/>
    </location>
</feature>
<dbReference type="Proteomes" id="UP001161691">
    <property type="component" value="Unassembled WGS sequence"/>
</dbReference>
<evidence type="ECO:0000256" key="2">
    <source>
        <dbReference type="ARBA" id="ARBA00022475"/>
    </source>
</evidence>
<feature type="transmembrane region" description="Helical" evidence="8">
    <location>
        <begin position="824"/>
        <end position="853"/>
    </location>
</feature>
<evidence type="ECO:0000256" key="3">
    <source>
        <dbReference type="ARBA" id="ARBA00022692"/>
    </source>
</evidence>
<feature type="transmembrane region" description="Helical" evidence="8">
    <location>
        <begin position="488"/>
        <end position="509"/>
    </location>
</feature>
<feature type="transmembrane region" description="Helical" evidence="8">
    <location>
        <begin position="446"/>
        <end position="467"/>
    </location>
</feature>
<dbReference type="InterPro" id="IPR050250">
    <property type="entry name" value="Macrolide_Exporter_MacB"/>
</dbReference>
<keyword evidence="4 8" id="KW-1133">Transmembrane helix</keyword>
<comment type="caution">
    <text evidence="10">The sequence shown here is derived from an EMBL/GenBank/DDBJ whole genome shotgun (WGS) entry which is preliminary data.</text>
</comment>
<dbReference type="InterPro" id="IPR003838">
    <property type="entry name" value="ABC3_permease_C"/>
</dbReference>
<proteinExistence type="inferred from homology"/>
<evidence type="ECO:0000313" key="10">
    <source>
        <dbReference type="EMBL" id="MDI4650003.1"/>
    </source>
</evidence>
<reference evidence="10" key="1">
    <citation type="submission" date="2023-04" db="EMBL/GenBank/DDBJ databases">
        <title>Comparative genomic analysis of Cohnella hashimotonis sp. nov., isolated from the International Space Station.</title>
        <authorList>
            <person name="Venkateswaran K."/>
            <person name="Simpson A."/>
        </authorList>
    </citation>
    <scope>NUCLEOTIDE SEQUENCE</scope>
    <source>
        <strain evidence="10">F6_2S_P_1</strain>
    </source>
</reference>
<dbReference type="Pfam" id="PF02687">
    <property type="entry name" value="FtsX"/>
    <property type="match status" value="2"/>
</dbReference>
<sequence>MALLVMILRKMAQNLWLVISLFLGILISVALVGSMPIYKEATLSRMLVKDLQTAQQKSGVYQGAVWSRVSFDAQTTAQRGQIIAELDTFVKKEGAPAFGLPVVDIVRESNTERFNVYRQGLPEKERKNASRSGRFTSLEGLGQHIRLKDGVLPSPEVKDGVYEALVTEAALNNFRSVLGVVLEVGDAKLNRKILIKPVGIIEPLREDDPYYRDPSFESLSQSFIVDERLFDREFVKAGVVPVFTAGWYVALDYAKLEVSGIGRFQAAAKQIQSTANSRVALFRNEFSFPAEKTIERYKARAKQVQKLVWSLNMPVLIMLGFYMFMVSNLIAGRQKNEIAVLRSRGASRWQILLSFAVESLLLSGLALAAGPPIGLLLTKLLGASGGFLSFVQRASLPVRLTAEAYRYGACAAAVSFLMLMISVGLATRANIVGHKQQLARQGKTPLWHKLCLDLVALALAIYGLYTFRSRLQDLQRLGLGADDLRIDPLQFIVPALFILGGGLLLLRLYPYLLRLIYIAGRKWWSPSVYYTLIQVGRSNSQYQFLMVFLILTIATGLFGASAARTINENTADRIRYSAGSDIVVTSQWPNDKPPPPAPGSPASEQAPATMGSSIVHYLEPSFDPYTKLPDVEQAAKVFRKSVGFSAASDGEAASSSGKATLIGVDTDDFGRAAWFKNSLLAHPFYEYLNLIAGDAKAVLVSTSLAAQMKVKPGDTIWIGWDNVQQAPFTVYGTVDYFPTFNPLPPAGSVTAGEEAAQANAPMLIVGHLSRIQFQLGLEPYEVWLKMKPGFESAELYQALEDSPIAVTSVRNAQTELIEAKNDPFLLALNGILTLGFILSILVSFVGFMLYWVLSLRSRALQNGVMRALGLSVRQMAGMLAVEQLLTSGVAVLIGVVVGNLAARLYVPHFQIAFNPSTLVPPFEVIFARLDYIRLYSTVFFMLAVGLGILGFMLTRIRIHQALKLGED</sequence>
<evidence type="ECO:0000256" key="7">
    <source>
        <dbReference type="SAM" id="MobiDB-lite"/>
    </source>
</evidence>
<gene>
    <name evidence="10" type="ORF">KB449_34055</name>
</gene>
<dbReference type="EMBL" id="JAGRPV010000001">
    <property type="protein sequence ID" value="MDI4650003.1"/>
    <property type="molecule type" value="Genomic_DNA"/>
</dbReference>
<keyword evidence="5 8" id="KW-0472">Membrane</keyword>
<dbReference type="RefSeq" id="WP_282912603.1">
    <property type="nucleotide sequence ID" value="NZ_JAGRPV010000001.1"/>
</dbReference>
<feature type="transmembrane region" description="Helical" evidence="8">
    <location>
        <begin position="404"/>
        <end position="426"/>
    </location>
</feature>
<dbReference type="PANTHER" id="PTHR30572:SF4">
    <property type="entry name" value="ABC TRANSPORTER PERMEASE YTRF"/>
    <property type="match status" value="1"/>
</dbReference>
<keyword evidence="3 8" id="KW-0812">Transmembrane</keyword>
<evidence type="ECO:0000256" key="8">
    <source>
        <dbReference type="SAM" id="Phobius"/>
    </source>
</evidence>
<organism evidence="10 11">
    <name type="scientific">Cohnella hashimotonis</name>
    <dbReference type="NCBI Taxonomy" id="2826895"/>
    <lineage>
        <taxon>Bacteria</taxon>
        <taxon>Bacillati</taxon>
        <taxon>Bacillota</taxon>
        <taxon>Bacilli</taxon>
        <taxon>Bacillales</taxon>
        <taxon>Paenibacillaceae</taxon>
        <taxon>Cohnella</taxon>
    </lineage>
</organism>
<dbReference type="PANTHER" id="PTHR30572">
    <property type="entry name" value="MEMBRANE COMPONENT OF TRANSPORTER-RELATED"/>
    <property type="match status" value="1"/>
</dbReference>